<gene>
    <name evidence="1" type="primary">wbbL_1</name>
    <name evidence="1" type="ORF">MgSA37_02370</name>
</gene>
<sequence>MKLSVIVVNNNAGTLLRQALNSLIYACKNIDYELIIVDDASTDHSMELLQDQYPDITLICNKASQGTGRANNQAIDRASGEYILLVSADTICGKDSLQKACAFMDEHPDTGGLSVRMLSPQGRFLPESIHGLDKTWATFLRLIGFARHLSKTRLYDRNRKDWVEEFQISEIDILSSDFMLLRRSALNEAGLFDERFLMYGHNIDLSYRIRLAGFKNYYFPKTYIINYERQQIPKFSWSYIKYFYGAMIIFAVKYLIRLPQIKVDGIPALFQHSYEVKG</sequence>
<dbReference type="OrthoDB" id="9771846at2"/>
<dbReference type="AlphaFoldDB" id="A0A0X8X309"/>
<keyword evidence="2" id="KW-1185">Reference proteome</keyword>
<keyword evidence="1" id="KW-0328">Glycosyltransferase</keyword>
<dbReference type="EC" id="2.4.1.289" evidence="1"/>
<accession>A0A0X8X309</accession>
<dbReference type="KEGG" id="mgot:MgSA37_02370"/>
<keyword evidence="1" id="KW-0808">Transferase</keyword>
<dbReference type="RefSeq" id="WP_096352052.1">
    <property type="nucleotide sequence ID" value="NZ_AP017313.1"/>
</dbReference>
<proteinExistence type="predicted"/>
<dbReference type="SUPFAM" id="SSF53448">
    <property type="entry name" value="Nucleotide-diphospho-sugar transferases"/>
    <property type="match status" value="1"/>
</dbReference>
<evidence type="ECO:0000313" key="1">
    <source>
        <dbReference type="EMBL" id="BAU54198.1"/>
    </source>
</evidence>
<dbReference type="PANTHER" id="PTHR43179">
    <property type="entry name" value="RHAMNOSYLTRANSFERASE WBBL"/>
    <property type="match status" value="1"/>
</dbReference>
<protein>
    <submittedName>
        <fullName evidence="1">N-acetylglucosaminyl-diphospho-decaprenol L-rhamnosyltransferase</fullName>
        <ecNumber evidence="1">2.4.1.289</ecNumber>
    </submittedName>
</protein>
<dbReference type="InterPro" id="IPR029044">
    <property type="entry name" value="Nucleotide-diphossugar_trans"/>
</dbReference>
<dbReference type="Pfam" id="PF00535">
    <property type="entry name" value="Glycos_transf_2"/>
    <property type="match status" value="1"/>
</dbReference>
<evidence type="ECO:0000313" key="2">
    <source>
        <dbReference type="Proteomes" id="UP000218263"/>
    </source>
</evidence>
<name>A0A0X8X309_9SPHI</name>
<reference evidence="1 2" key="1">
    <citation type="submission" date="2015-12" db="EMBL/GenBank/DDBJ databases">
        <title>Genome sequence of Mucilaginibacter gotjawali.</title>
        <authorList>
            <person name="Lee J.S."/>
            <person name="Lee K.C."/>
            <person name="Kim K.K."/>
            <person name="Lee B.W."/>
        </authorList>
    </citation>
    <scope>NUCLEOTIDE SEQUENCE [LARGE SCALE GENOMIC DNA]</scope>
    <source>
        <strain evidence="1 2">SA3-7</strain>
    </source>
</reference>
<dbReference type="Gene3D" id="3.90.550.10">
    <property type="entry name" value="Spore Coat Polysaccharide Biosynthesis Protein SpsA, Chain A"/>
    <property type="match status" value="1"/>
</dbReference>
<dbReference type="EMBL" id="AP017313">
    <property type="protein sequence ID" value="BAU54198.1"/>
    <property type="molecule type" value="Genomic_DNA"/>
</dbReference>
<dbReference type="PANTHER" id="PTHR43179:SF7">
    <property type="entry name" value="RHAMNOSYLTRANSFERASE WBBL"/>
    <property type="match status" value="1"/>
</dbReference>
<dbReference type="Proteomes" id="UP000218263">
    <property type="component" value="Chromosome"/>
</dbReference>
<dbReference type="CDD" id="cd04186">
    <property type="entry name" value="GT_2_like_c"/>
    <property type="match status" value="1"/>
</dbReference>
<dbReference type="GO" id="GO:0102096">
    <property type="term" value="F:decaprenyl-N-acetyl-alpha-D-glucosaminyl-pyrophosphate:dTDP-alpha-L-rhamnose rhamnosyltransferase activity"/>
    <property type="evidence" value="ECO:0007669"/>
    <property type="project" value="UniProtKB-EC"/>
</dbReference>
<organism evidence="1 2">
    <name type="scientific">Mucilaginibacter gotjawali</name>
    <dbReference type="NCBI Taxonomy" id="1550579"/>
    <lineage>
        <taxon>Bacteria</taxon>
        <taxon>Pseudomonadati</taxon>
        <taxon>Bacteroidota</taxon>
        <taxon>Sphingobacteriia</taxon>
        <taxon>Sphingobacteriales</taxon>
        <taxon>Sphingobacteriaceae</taxon>
        <taxon>Mucilaginibacter</taxon>
    </lineage>
</organism>
<dbReference type="InterPro" id="IPR001173">
    <property type="entry name" value="Glyco_trans_2-like"/>
</dbReference>